<protein>
    <submittedName>
        <fullName evidence="1">Uncharacterized protein</fullName>
    </submittedName>
</protein>
<comment type="caution">
    <text evidence="1">The sequence shown here is derived from an EMBL/GenBank/DDBJ whole genome shotgun (WGS) entry which is preliminary data.</text>
</comment>
<dbReference type="AlphaFoldDB" id="A0A8K0SW16"/>
<dbReference type="EMBL" id="JAGPNK010000006">
    <property type="protein sequence ID" value="KAH7319618.1"/>
    <property type="molecule type" value="Genomic_DNA"/>
</dbReference>
<gene>
    <name evidence="1" type="ORF">B0I35DRAFT_408417</name>
</gene>
<evidence type="ECO:0000313" key="2">
    <source>
        <dbReference type="Proteomes" id="UP000813444"/>
    </source>
</evidence>
<reference evidence="1" key="1">
    <citation type="journal article" date="2021" name="Nat. Commun.">
        <title>Genetic determinants of endophytism in the Arabidopsis root mycobiome.</title>
        <authorList>
            <person name="Mesny F."/>
            <person name="Miyauchi S."/>
            <person name="Thiergart T."/>
            <person name="Pickel B."/>
            <person name="Atanasova L."/>
            <person name="Karlsson M."/>
            <person name="Huettel B."/>
            <person name="Barry K.W."/>
            <person name="Haridas S."/>
            <person name="Chen C."/>
            <person name="Bauer D."/>
            <person name="Andreopoulos W."/>
            <person name="Pangilinan J."/>
            <person name="LaButti K."/>
            <person name="Riley R."/>
            <person name="Lipzen A."/>
            <person name="Clum A."/>
            <person name="Drula E."/>
            <person name="Henrissat B."/>
            <person name="Kohler A."/>
            <person name="Grigoriev I.V."/>
            <person name="Martin F.M."/>
            <person name="Hacquard S."/>
        </authorList>
    </citation>
    <scope>NUCLEOTIDE SEQUENCE</scope>
    <source>
        <strain evidence="1">MPI-CAGE-CH-0235</strain>
    </source>
</reference>
<dbReference type="Pfam" id="PF11578">
    <property type="entry name" value="DUF3237"/>
    <property type="match status" value="1"/>
</dbReference>
<accession>A0A8K0SW16</accession>
<dbReference type="Gene3D" id="2.40.160.20">
    <property type="match status" value="1"/>
</dbReference>
<dbReference type="OrthoDB" id="2544694at2759"/>
<name>A0A8K0SW16_9HYPO</name>
<sequence>MSSSELGYPVESFPTLEPAFVINVVGIKEKFPVGNVWTGGQLIAVPFSHGTVQSIGDFDPQFKWKISSGCDWFKIDADSAHGRLIVKVIFSDDEGRSVVMEAYAISEINDTVMPLLMGEPGAKPSPWGYSMEQIKFEAGHEIYKPLESMLFVGSQRFTQGEDGSLGVEIRASRIIPGSGME</sequence>
<dbReference type="Proteomes" id="UP000813444">
    <property type="component" value="Unassembled WGS sequence"/>
</dbReference>
<keyword evidence="2" id="KW-1185">Reference proteome</keyword>
<proteinExistence type="predicted"/>
<organism evidence="1 2">
    <name type="scientific">Stachybotrys elegans</name>
    <dbReference type="NCBI Taxonomy" id="80388"/>
    <lineage>
        <taxon>Eukaryota</taxon>
        <taxon>Fungi</taxon>
        <taxon>Dikarya</taxon>
        <taxon>Ascomycota</taxon>
        <taxon>Pezizomycotina</taxon>
        <taxon>Sordariomycetes</taxon>
        <taxon>Hypocreomycetidae</taxon>
        <taxon>Hypocreales</taxon>
        <taxon>Stachybotryaceae</taxon>
        <taxon>Stachybotrys</taxon>
    </lineage>
</organism>
<evidence type="ECO:0000313" key="1">
    <source>
        <dbReference type="EMBL" id="KAH7319618.1"/>
    </source>
</evidence>